<evidence type="ECO:0000256" key="2">
    <source>
        <dbReference type="ARBA" id="ARBA00023125"/>
    </source>
</evidence>
<reference evidence="6" key="1">
    <citation type="submission" date="2019-08" db="EMBL/GenBank/DDBJ databases">
        <authorList>
            <person name="Kucharzyk K."/>
            <person name="Murdoch R.W."/>
            <person name="Higgins S."/>
            <person name="Loffler F."/>
        </authorList>
    </citation>
    <scope>NUCLEOTIDE SEQUENCE</scope>
</reference>
<evidence type="ECO:0000259" key="5">
    <source>
        <dbReference type="PROSITE" id="PS51078"/>
    </source>
</evidence>
<evidence type="ECO:0000256" key="1">
    <source>
        <dbReference type="ARBA" id="ARBA00023015"/>
    </source>
</evidence>
<dbReference type="InterPro" id="IPR029016">
    <property type="entry name" value="GAF-like_dom_sf"/>
</dbReference>
<dbReference type="InterPro" id="IPR050707">
    <property type="entry name" value="HTH_MetabolicPath_Reg"/>
</dbReference>
<dbReference type="GO" id="GO:0003677">
    <property type="term" value="F:DNA binding"/>
    <property type="evidence" value="ECO:0007669"/>
    <property type="project" value="UniProtKB-KW"/>
</dbReference>
<dbReference type="AlphaFoldDB" id="A0A644TWH2"/>
<dbReference type="Gene3D" id="3.30.450.40">
    <property type="match status" value="1"/>
</dbReference>
<dbReference type="InterPro" id="IPR036390">
    <property type="entry name" value="WH_DNA-bd_sf"/>
</dbReference>
<comment type="caution">
    <text evidence="6">The sequence shown here is derived from an EMBL/GenBank/DDBJ whole genome shotgun (WGS) entry which is preliminary data.</text>
</comment>
<keyword evidence="3" id="KW-0804">Transcription</keyword>
<dbReference type="PANTHER" id="PTHR30136:SF35">
    <property type="entry name" value="HTH-TYPE TRANSCRIPTIONAL REGULATOR RV1719"/>
    <property type="match status" value="1"/>
</dbReference>
<dbReference type="Gene3D" id="1.10.10.10">
    <property type="entry name" value="Winged helix-like DNA-binding domain superfamily/Winged helix DNA-binding domain"/>
    <property type="match status" value="1"/>
</dbReference>
<dbReference type="InterPro" id="IPR036388">
    <property type="entry name" value="WH-like_DNA-bd_sf"/>
</dbReference>
<name>A0A644TWH2_9ZZZZ</name>
<dbReference type="SUPFAM" id="SSF55781">
    <property type="entry name" value="GAF domain-like"/>
    <property type="match status" value="1"/>
</dbReference>
<dbReference type="Pfam" id="PF01614">
    <property type="entry name" value="IclR_C"/>
    <property type="match status" value="1"/>
</dbReference>
<dbReference type="EMBL" id="VSSQ01000055">
    <property type="protein sequence ID" value="MPL70777.1"/>
    <property type="molecule type" value="Genomic_DNA"/>
</dbReference>
<proteinExistence type="predicted"/>
<dbReference type="PROSITE" id="PS51078">
    <property type="entry name" value="ICLR_ED"/>
    <property type="match status" value="1"/>
</dbReference>
<sequence length="307" mass="34473">MLLLGFMNVAQKVRKIILQYGIQFHILACFFLLSSIDYEKSGIDHPIQETTMEVRVQSLDRTFCILRTLAHEPLGLSLAEIAEVAELPRSTAFRLLAVLMQHEYVRKNPQTNLYRLGPAFIEMSSHYLNSLELKTESAPYMRGLGENLGTIVFLARRQGDMMVYIDKEDKFTSLRKYSIIGQQKPLYCTSLGKALLLGLGDEEIRALLGGKNFERFGPNTHGDVDSLLADLAVCRKRGWARDNEEAEPGVNCVAAPIRDYRGDVISAISTSWVVESRPDLEPEKVASRVLRTAEEISRCMGWTGAEG</sequence>
<protein>
    <submittedName>
        <fullName evidence="6">Pectin degradation repressor protein KdgR</fullName>
    </submittedName>
</protein>
<dbReference type="GO" id="GO:0003700">
    <property type="term" value="F:DNA-binding transcription factor activity"/>
    <property type="evidence" value="ECO:0007669"/>
    <property type="project" value="TreeGrafter"/>
</dbReference>
<dbReference type="PANTHER" id="PTHR30136">
    <property type="entry name" value="HELIX-TURN-HELIX TRANSCRIPTIONAL REGULATOR, ICLR FAMILY"/>
    <property type="match status" value="1"/>
</dbReference>
<dbReference type="SMART" id="SM00346">
    <property type="entry name" value="HTH_ICLR"/>
    <property type="match status" value="1"/>
</dbReference>
<dbReference type="FunFam" id="1.10.10.10:FF:000056">
    <property type="entry name" value="IclR family transcriptional regulator"/>
    <property type="match status" value="1"/>
</dbReference>
<keyword evidence="2" id="KW-0238">DNA-binding</keyword>
<dbReference type="InterPro" id="IPR005471">
    <property type="entry name" value="Tscrpt_reg_IclR_N"/>
</dbReference>
<gene>
    <name evidence="6" type="primary">kdgR_5</name>
    <name evidence="6" type="ORF">SDC9_16538</name>
</gene>
<dbReference type="GO" id="GO:0045892">
    <property type="term" value="P:negative regulation of DNA-templated transcription"/>
    <property type="evidence" value="ECO:0007669"/>
    <property type="project" value="TreeGrafter"/>
</dbReference>
<keyword evidence="1" id="KW-0805">Transcription regulation</keyword>
<dbReference type="PROSITE" id="PS51077">
    <property type="entry name" value="HTH_ICLR"/>
    <property type="match status" value="1"/>
</dbReference>
<organism evidence="6">
    <name type="scientific">bioreactor metagenome</name>
    <dbReference type="NCBI Taxonomy" id="1076179"/>
    <lineage>
        <taxon>unclassified sequences</taxon>
        <taxon>metagenomes</taxon>
        <taxon>ecological metagenomes</taxon>
    </lineage>
</organism>
<dbReference type="Pfam" id="PF09339">
    <property type="entry name" value="HTH_IclR"/>
    <property type="match status" value="1"/>
</dbReference>
<evidence type="ECO:0000259" key="4">
    <source>
        <dbReference type="PROSITE" id="PS51077"/>
    </source>
</evidence>
<evidence type="ECO:0000313" key="6">
    <source>
        <dbReference type="EMBL" id="MPL70777.1"/>
    </source>
</evidence>
<evidence type="ECO:0000256" key="3">
    <source>
        <dbReference type="ARBA" id="ARBA00023163"/>
    </source>
</evidence>
<dbReference type="SUPFAM" id="SSF46785">
    <property type="entry name" value="Winged helix' DNA-binding domain"/>
    <property type="match status" value="1"/>
</dbReference>
<dbReference type="InterPro" id="IPR014757">
    <property type="entry name" value="Tscrpt_reg_IclR_C"/>
</dbReference>
<accession>A0A644TWH2</accession>
<feature type="domain" description="HTH iclR-type" evidence="4">
    <location>
        <begin position="56"/>
        <end position="118"/>
    </location>
</feature>
<feature type="domain" description="IclR-ED" evidence="5">
    <location>
        <begin position="119"/>
        <end position="302"/>
    </location>
</feature>